<dbReference type="PANTHER" id="PTHR24014">
    <property type="entry name" value="2-OXOGLUTARATE AND IRON-DEPENDENT OXYGENASE DOMAIN-CONTAINING PROTEIN 2"/>
    <property type="match status" value="1"/>
</dbReference>
<dbReference type="GO" id="GO:0005506">
    <property type="term" value="F:iron ion binding"/>
    <property type="evidence" value="ECO:0007669"/>
    <property type="project" value="InterPro"/>
</dbReference>
<dbReference type="SMART" id="SM00702">
    <property type="entry name" value="P4Hc"/>
    <property type="match status" value="1"/>
</dbReference>
<sequence>MGLGQDRHSKRSREEAEMSTRATSSTWWTCQCRVTHNYFVKCAGRHFMYRGDDVAFYQEHGSELEAAGCDAAEVLADLRRQREERIAAPDRTLERVDKIAQGYIRLHPEVYILDAASFLDPGFLKVVQDLRTSGPAAANIAGLKSAGLLQELRPGIWTFPVFTRAFCDALESELSHFRASGLPRSAPNTMNRHGIIMSELGFEELLDPLVFEYVNVLASRLLPAFTEFLDSYRGFTVLYEAVQDGDKGLDMHYDNSEVTLNVNVGGTWEGGHVEYYGLATSREDSPPFEVALRKGHGVFHAGLELHKALPIISGTRHNLILWCRSSGIRNDMCPMCFRQPQVIPTNRHHHEGFTVPPCEEARLANDPMPLARSVSEAEGIGWQLSYDSAGGCVAILDETLSSLRFATRAKNVRNVAKVNYTYSPEQLLVLVGKLHKQLLGANQHIVQLGGSPQEAPTDEAEKCATLCATSSTRSLRRPSFSGKGPSISEEAFSAQASASSLRPVSTGVDLSEPELAQAVHDVQKEDDDDDDVEAMSLHLYDEVFRPFALSAQKAISSLEEALLAQEKSLAEVRLLHAQREDNGHDRF</sequence>
<evidence type="ECO:0000259" key="7">
    <source>
        <dbReference type="PROSITE" id="PS51471"/>
    </source>
</evidence>
<dbReference type="GO" id="GO:0016705">
    <property type="term" value="F:oxidoreductase activity, acting on paired donors, with incorporation or reduction of molecular oxygen"/>
    <property type="evidence" value="ECO:0007669"/>
    <property type="project" value="InterPro"/>
</dbReference>
<comment type="caution">
    <text evidence="8">The sequence shown here is derived from an EMBL/GenBank/DDBJ whole genome shotgun (WGS) entry which is preliminary data.</text>
</comment>
<accession>A0A812XI37</accession>
<dbReference type="GO" id="GO:0031418">
    <property type="term" value="F:L-ascorbic acid binding"/>
    <property type="evidence" value="ECO:0007669"/>
    <property type="project" value="UniProtKB-KW"/>
</dbReference>
<evidence type="ECO:0000313" key="9">
    <source>
        <dbReference type="Proteomes" id="UP000649617"/>
    </source>
</evidence>
<organism evidence="8 9">
    <name type="scientific">Symbiodinium pilosum</name>
    <name type="common">Dinoflagellate</name>
    <dbReference type="NCBI Taxonomy" id="2952"/>
    <lineage>
        <taxon>Eukaryota</taxon>
        <taxon>Sar</taxon>
        <taxon>Alveolata</taxon>
        <taxon>Dinophyceae</taxon>
        <taxon>Suessiales</taxon>
        <taxon>Symbiodiniaceae</taxon>
        <taxon>Symbiodinium</taxon>
    </lineage>
</organism>
<dbReference type="PROSITE" id="PS51471">
    <property type="entry name" value="FE2OG_OXY"/>
    <property type="match status" value="1"/>
</dbReference>
<evidence type="ECO:0000313" key="8">
    <source>
        <dbReference type="EMBL" id="CAE7737320.1"/>
    </source>
</evidence>
<name>A0A812XI37_SYMPI</name>
<keyword evidence="4" id="KW-0223">Dioxygenase</keyword>
<keyword evidence="2" id="KW-0479">Metal-binding</keyword>
<evidence type="ECO:0000256" key="1">
    <source>
        <dbReference type="ARBA" id="ARBA00001961"/>
    </source>
</evidence>
<dbReference type="PANTHER" id="PTHR24014:SF4">
    <property type="entry name" value="2-OXOGLUTARATE AND IRON-DEPENDENT OXYGENASE DOMAIN-CONTAINING PROTEIN 2"/>
    <property type="match status" value="1"/>
</dbReference>
<keyword evidence="6" id="KW-0408">Iron</keyword>
<dbReference type="InterPro" id="IPR005123">
    <property type="entry name" value="Oxoglu/Fe-dep_dioxygenase_dom"/>
</dbReference>
<keyword evidence="5" id="KW-0560">Oxidoreductase</keyword>
<evidence type="ECO:0000256" key="2">
    <source>
        <dbReference type="ARBA" id="ARBA00022723"/>
    </source>
</evidence>
<dbReference type="Proteomes" id="UP000649617">
    <property type="component" value="Unassembled WGS sequence"/>
</dbReference>
<proteinExistence type="predicted"/>
<evidence type="ECO:0000256" key="3">
    <source>
        <dbReference type="ARBA" id="ARBA00022896"/>
    </source>
</evidence>
<evidence type="ECO:0000256" key="6">
    <source>
        <dbReference type="ARBA" id="ARBA00023004"/>
    </source>
</evidence>
<dbReference type="GO" id="GO:0051213">
    <property type="term" value="F:dioxygenase activity"/>
    <property type="evidence" value="ECO:0007669"/>
    <property type="project" value="UniProtKB-KW"/>
</dbReference>
<evidence type="ECO:0000256" key="4">
    <source>
        <dbReference type="ARBA" id="ARBA00022964"/>
    </source>
</evidence>
<comment type="cofactor">
    <cofactor evidence="1">
        <name>L-ascorbate</name>
        <dbReference type="ChEBI" id="CHEBI:38290"/>
    </cofactor>
</comment>
<dbReference type="AlphaFoldDB" id="A0A812XI37"/>
<gene>
    <name evidence="8" type="primary">ogfod2</name>
    <name evidence="8" type="ORF">SPIL2461_LOCUS21190</name>
</gene>
<dbReference type="OrthoDB" id="1736837at2759"/>
<feature type="domain" description="Fe2OG dioxygenase" evidence="7">
    <location>
        <begin position="228"/>
        <end position="325"/>
    </location>
</feature>
<keyword evidence="3" id="KW-0847">Vitamin C</keyword>
<keyword evidence="9" id="KW-1185">Reference proteome</keyword>
<dbReference type="Pfam" id="PF25238">
    <property type="entry name" value="OGFOD2-like"/>
    <property type="match status" value="1"/>
</dbReference>
<reference evidence="8" key="1">
    <citation type="submission" date="2021-02" db="EMBL/GenBank/DDBJ databases">
        <authorList>
            <person name="Dougan E. K."/>
            <person name="Rhodes N."/>
            <person name="Thang M."/>
            <person name="Chan C."/>
        </authorList>
    </citation>
    <scope>NUCLEOTIDE SEQUENCE</scope>
</reference>
<dbReference type="InterPro" id="IPR006620">
    <property type="entry name" value="Pro_4_hyd_alph"/>
</dbReference>
<dbReference type="EMBL" id="CAJNIZ010046037">
    <property type="protein sequence ID" value="CAE7737320.1"/>
    <property type="molecule type" value="Genomic_DNA"/>
</dbReference>
<protein>
    <submittedName>
        <fullName evidence="8">Ogfod2 protein</fullName>
    </submittedName>
</protein>
<evidence type="ECO:0000256" key="5">
    <source>
        <dbReference type="ARBA" id="ARBA00023002"/>
    </source>
</evidence>